<protein>
    <submittedName>
        <fullName evidence="3">Glycosyl transferase family protein</fullName>
    </submittedName>
</protein>
<dbReference type="EMBL" id="CYZX01000009">
    <property type="protein sequence ID" value="CUO43964.1"/>
    <property type="molecule type" value="Genomic_DNA"/>
</dbReference>
<dbReference type="RefSeq" id="WP_055265362.1">
    <property type="nucleotide sequence ID" value="NZ_CABIXQ010000009.1"/>
</dbReference>
<dbReference type="InterPro" id="IPR050834">
    <property type="entry name" value="Glycosyltransf_2"/>
</dbReference>
<accession>A0A174F1L8</accession>
<gene>
    <name evidence="3" type="primary">spsA_1</name>
    <name evidence="3" type="ORF">ERS852471_01565</name>
</gene>
<name>A0A174F1L8_9CLOT</name>
<dbReference type="Pfam" id="PF00535">
    <property type="entry name" value="Glycos_transf_2"/>
    <property type="match status" value="1"/>
</dbReference>
<evidence type="ECO:0000313" key="4">
    <source>
        <dbReference type="Proteomes" id="UP000095594"/>
    </source>
</evidence>
<dbReference type="SUPFAM" id="SSF53448">
    <property type="entry name" value="Nucleotide-diphospho-sugar transferases"/>
    <property type="match status" value="1"/>
</dbReference>
<dbReference type="GO" id="GO:0016740">
    <property type="term" value="F:transferase activity"/>
    <property type="evidence" value="ECO:0007669"/>
    <property type="project" value="UniProtKB-KW"/>
</dbReference>
<dbReference type="CDD" id="cd04196">
    <property type="entry name" value="GT_2_like_d"/>
    <property type="match status" value="1"/>
</dbReference>
<reference evidence="3 4" key="1">
    <citation type="submission" date="2015-09" db="EMBL/GenBank/DDBJ databases">
        <authorList>
            <consortium name="Pathogen Informatics"/>
        </authorList>
    </citation>
    <scope>NUCLEOTIDE SEQUENCE [LARGE SCALE GENOMIC DNA]</scope>
    <source>
        <strain evidence="3 4">2789STDY5834856</strain>
    </source>
</reference>
<dbReference type="Gene3D" id="3.90.550.10">
    <property type="entry name" value="Spore Coat Polysaccharide Biosynthesis Protein SpsA, Chain A"/>
    <property type="match status" value="1"/>
</dbReference>
<dbReference type="InterPro" id="IPR001173">
    <property type="entry name" value="Glyco_trans_2-like"/>
</dbReference>
<comment type="similarity">
    <text evidence="1">Belongs to the glycosyltransferase 2 family.</text>
</comment>
<dbReference type="PANTHER" id="PTHR43685">
    <property type="entry name" value="GLYCOSYLTRANSFERASE"/>
    <property type="match status" value="1"/>
</dbReference>
<evidence type="ECO:0000259" key="2">
    <source>
        <dbReference type="Pfam" id="PF00535"/>
    </source>
</evidence>
<dbReference type="PANTHER" id="PTHR43685:SF11">
    <property type="entry name" value="GLYCOSYLTRANSFERASE TAGX-RELATED"/>
    <property type="match status" value="1"/>
</dbReference>
<evidence type="ECO:0000256" key="1">
    <source>
        <dbReference type="ARBA" id="ARBA00006739"/>
    </source>
</evidence>
<dbReference type="AlphaFoldDB" id="A0A174F1L8"/>
<feature type="domain" description="Glycosyltransferase 2-like" evidence="2">
    <location>
        <begin position="7"/>
        <end position="110"/>
    </location>
</feature>
<evidence type="ECO:0000313" key="3">
    <source>
        <dbReference type="EMBL" id="CUO43964.1"/>
    </source>
</evidence>
<dbReference type="InterPro" id="IPR029044">
    <property type="entry name" value="Nucleotide-diphossugar_trans"/>
</dbReference>
<proteinExistence type="inferred from homology"/>
<dbReference type="OrthoDB" id="9802649at2"/>
<keyword evidence="3" id="KW-0808">Transferase</keyword>
<sequence length="310" mass="36464">MDNKLKILMATYNGEKFIREQLNSILNQSYNDFELIIRDDGSKDRTVSIIQEYIEKDNRVNLLVGKNLGQTQNFNALLREVQDAEYVMFADQDDVWMEDKVELSLQKIKNIEEEKGKEYPIMVYSNLRYVDEKLNDIPNKLREINEESINTILGYNFVWGCTMLINNSLLRLSYPIGKSAQNHDYWIALTCALNGVMYNLGRETLLYRQHSNNVTGGINNYSLISKLKRLSKLFNSYNDQLNQNLEFCAKYKHLNNRLLLSYESAIKSNALKRLIIFNKLNIRRSTLKETALYYFYIFMLLKKGDLKYEK</sequence>
<organism evidence="3 4">
    <name type="scientific">Clostridium disporicum</name>
    <dbReference type="NCBI Taxonomy" id="84024"/>
    <lineage>
        <taxon>Bacteria</taxon>
        <taxon>Bacillati</taxon>
        <taxon>Bacillota</taxon>
        <taxon>Clostridia</taxon>
        <taxon>Eubacteriales</taxon>
        <taxon>Clostridiaceae</taxon>
        <taxon>Clostridium</taxon>
    </lineage>
</organism>
<dbReference type="Proteomes" id="UP000095594">
    <property type="component" value="Unassembled WGS sequence"/>
</dbReference>